<protein>
    <submittedName>
        <fullName evidence="2">Uncharacterized protein</fullName>
    </submittedName>
</protein>
<accession>E2AQQ1</accession>
<sequence>MIRLDTTGIMPYRQRLVRRPLPGEDYRNSFAPAQPASRKLAARKRLPKTWKSRNIPRTTWCLSNARNACGINLGGARAES</sequence>
<dbReference type="InParanoid" id="E2AQQ1"/>
<evidence type="ECO:0000256" key="1">
    <source>
        <dbReference type="SAM" id="MobiDB-lite"/>
    </source>
</evidence>
<dbReference type="AlphaFoldDB" id="E2AQQ1"/>
<name>E2AQQ1_CAMFO</name>
<feature type="region of interest" description="Disordered" evidence="1">
    <location>
        <begin position="23"/>
        <end position="42"/>
    </location>
</feature>
<proteinExistence type="predicted"/>
<keyword evidence="3" id="KW-1185">Reference proteome</keyword>
<dbReference type="Proteomes" id="UP000000311">
    <property type="component" value="Unassembled WGS sequence"/>
</dbReference>
<evidence type="ECO:0000313" key="2">
    <source>
        <dbReference type="EMBL" id="EFN64240.1"/>
    </source>
</evidence>
<evidence type="ECO:0000313" key="3">
    <source>
        <dbReference type="Proteomes" id="UP000000311"/>
    </source>
</evidence>
<organism evidence="3">
    <name type="scientific">Camponotus floridanus</name>
    <name type="common">Florida carpenter ant</name>
    <dbReference type="NCBI Taxonomy" id="104421"/>
    <lineage>
        <taxon>Eukaryota</taxon>
        <taxon>Metazoa</taxon>
        <taxon>Ecdysozoa</taxon>
        <taxon>Arthropoda</taxon>
        <taxon>Hexapoda</taxon>
        <taxon>Insecta</taxon>
        <taxon>Pterygota</taxon>
        <taxon>Neoptera</taxon>
        <taxon>Endopterygota</taxon>
        <taxon>Hymenoptera</taxon>
        <taxon>Apocrita</taxon>
        <taxon>Aculeata</taxon>
        <taxon>Formicoidea</taxon>
        <taxon>Formicidae</taxon>
        <taxon>Formicinae</taxon>
        <taxon>Camponotus</taxon>
    </lineage>
</organism>
<gene>
    <name evidence="2" type="ORF">EAG_15168</name>
</gene>
<dbReference type="EMBL" id="GL441804">
    <property type="protein sequence ID" value="EFN64240.1"/>
    <property type="molecule type" value="Genomic_DNA"/>
</dbReference>
<reference evidence="2 3" key="1">
    <citation type="journal article" date="2010" name="Science">
        <title>Genomic comparison of the ants Camponotus floridanus and Harpegnathos saltator.</title>
        <authorList>
            <person name="Bonasio R."/>
            <person name="Zhang G."/>
            <person name="Ye C."/>
            <person name="Mutti N.S."/>
            <person name="Fang X."/>
            <person name="Qin N."/>
            <person name="Donahue G."/>
            <person name="Yang P."/>
            <person name="Li Q."/>
            <person name="Li C."/>
            <person name="Zhang P."/>
            <person name="Huang Z."/>
            <person name="Berger S.L."/>
            <person name="Reinberg D."/>
            <person name="Wang J."/>
            <person name="Liebig J."/>
        </authorList>
    </citation>
    <scope>NUCLEOTIDE SEQUENCE [LARGE SCALE GENOMIC DNA]</scope>
    <source>
        <strain evidence="3">C129</strain>
    </source>
</reference>